<dbReference type="PROSITE" id="PS50086">
    <property type="entry name" value="TBC_RABGAP"/>
    <property type="match status" value="1"/>
</dbReference>
<dbReference type="InParanoid" id="A0A1Z5KA15"/>
<evidence type="ECO:0000313" key="3">
    <source>
        <dbReference type="EMBL" id="GAX23107.1"/>
    </source>
</evidence>
<dbReference type="EMBL" id="BDSP01000195">
    <property type="protein sequence ID" value="GAX23107.1"/>
    <property type="molecule type" value="Genomic_DNA"/>
</dbReference>
<evidence type="ECO:0000256" key="1">
    <source>
        <dbReference type="SAM" id="MobiDB-lite"/>
    </source>
</evidence>
<proteinExistence type="predicted"/>
<evidence type="ECO:0000313" key="4">
    <source>
        <dbReference type="Proteomes" id="UP000198406"/>
    </source>
</evidence>
<feature type="region of interest" description="Disordered" evidence="1">
    <location>
        <begin position="108"/>
        <end position="129"/>
    </location>
</feature>
<dbReference type="Gene3D" id="1.10.8.270">
    <property type="entry name" value="putative rabgap domain of human tbc1 domain family member 14 like domains"/>
    <property type="match status" value="1"/>
</dbReference>
<organism evidence="3 4">
    <name type="scientific">Fistulifera solaris</name>
    <name type="common">Oleaginous diatom</name>
    <dbReference type="NCBI Taxonomy" id="1519565"/>
    <lineage>
        <taxon>Eukaryota</taxon>
        <taxon>Sar</taxon>
        <taxon>Stramenopiles</taxon>
        <taxon>Ochrophyta</taxon>
        <taxon>Bacillariophyta</taxon>
        <taxon>Bacillariophyceae</taxon>
        <taxon>Bacillariophycidae</taxon>
        <taxon>Naviculales</taxon>
        <taxon>Naviculaceae</taxon>
        <taxon>Fistulifera</taxon>
    </lineage>
</organism>
<dbReference type="GO" id="GO:0005096">
    <property type="term" value="F:GTPase activator activity"/>
    <property type="evidence" value="ECO:0007669"/>
    <property type="project" value="TreeGrafter"/>
</dbReference>
<name>A0A1Z5KA15_FISSO</name>
<dbReference type="InterPro" id="IPR035969">
    <property type="entry name" value="Rab-GAP_TBC_sf"/>
</dbReference>
<dbReference type="PANTHER" id="PTHR47219:SF9">
    <property type="entry name" value="GTPASE ACTIVATING PROTEIN AND CENTROSOME-ASSOCIATED, ISOFORM B"/>
    <property type="match status" value="1"/>
</dbReference>
<feature type="domain" description="Rab-GAP TBC" evidence="2">
    <location>
        <begin position="160"/>
        <end position="388"/>
    </location>
</feature>
<reference evidence="3 4" key="1">
    <citation type="journal article" date="2015" name="Plant Cell">
        <title>Oil accumulation by the oleaginous diatom Fistulifera solaris as revealed by the genome and transcriptome.</title>
        <authorList>
            <person name="Tanaka T."/>
            <person name="Maeda Y."/>
            <person name="Veluchamy A."/>
            <person name="Tanaka M."/>
            <person name="Abida H."/>
            <person name="Marechal E."/>
            <person name="Bowler C."/>
            <person name="Muto M."/>
            <person name="Sunaga Y."/>
            <person name="Tanaka M."/>
            <person name="Yoshino T."/>
            <person name="Taniguchi T."/>
            <person name="Fukuda Y."/>
            <person name="Nemoto M."/>
            <person name="Matsumoto M."/>
            <person name="Wong P.S."/>
            <person name="Aburatani S."/>
            <person name="Fujibuchi W."/>
        </authorList>
    </citation>
    <scope>NUCLEOTIDE SEQUENCE [LARGE SCALE GENOMIC DNA]</scope>
    <source>
        <strain evidence="3 4">JPCC DA0580</strain>
    </source>
</reference>
<dbReference type="PANTHER" id="PTHR47219">
    <property type="entry name" value="RAB GTPASE-ACTIVATING PROTEIN 1-LIKE"/>
    <property type="match status" value="1"/>
</dbReference>
<dbReference type="Gene3D" id="1.10.10.750">
    <property type="entry name" value="Ypt/Rab-GAP domain of gyp1p, domain 1"/>
    <property type="match status" value="1"/>
</dbReference>
<dbReference type="Proteomes" id="UP000198406">
    <property type="component" value="Unassembled WGS sequence"/>
</dbReference>
<dbReference type="InterPro" id="IPR050302">
    <property type="entry name" value="Rab_GAP_TBC_domain"/>
</dbReference>
<dbReference type="InterPro" id="IPR000195">
    <property type="entry name" value="Rab-GAP-TBC_dom"/>
</dbReference>
<keyword evidence="4" id="KW-1185">Reference proteome</keyword>
<protein>
    <recommendedName>
        <fullName evidence="2">Rab-GAP TBC domain-containing protein</fullName>
    </recommendedName>
</protein>
<comment type="caution">
    <text evidence="3">The sequence shown here is derived from an EMBL/GenBank/DDBJ whole genome shotgun (WGS) entry which is preliminary data.</text>
</comment>
<accession>A0A1Z5KA15</accession>
<dbReference type="SUPFAM" id="SSF47923">
    <property type="entry name" value="Ypt/Rab-GAP domain of gyp1p"/>
    <property type="match status" value="2"/>
</dbReference>
<dbReference type="Gene3D" id="1.10.472.80">
    <property type="entry name" value="Ypt/Rab-GAP domain of gyp1p, domain 3"/>
    <property type="match status" value="1"/>
</dbReference>
<feature type="compositionally biased region" description="Low complexity" evidence="1">
    <location>
        <begin position="1"/>
        <end position="20"/>
    </location>
</feature>
<dbReference type="OrthoDB" id="294251at2759"/>
<dbReference type="SMART" id="SM00164">
    <property type="entry name" value="TBC"/>
    <property type="match status" value="1"/>
</dbReference>
<dbReference type="FunCoup" id="A0A1Z5KA15">
    <property type="interactions" value="4"/>
</dbReference>
<evidence type="ECO:0000259" key="2">
    <source>
        <dbReference type="PROSITE" id="PS50086"/>
    </source>
</evidence>
<dbReference type="GO" id="GO:0031267">
    <property type="term" value="F:small GTPase binding"/>
    <property type="evidence" value="ECO:0007669"/>
    <property type="project" value="TreeGrafter"/>
</dbReference>
<sequence>MTSTTSVTYTAPSSSSSSSSPKMAPQRRSPAIDNLTISTVTSNSSMEIDLRRVSSMPERGGVETVMSNSDEEDIIRKSQSEGAKPLLKLDQYGFISNMDKDGVVVPTTDSQKKATTQNGKNASTTSVEQRRTTKWNIMLNSWSNVMKRRPKLVLKRLRKGIPHEQRGKVWLTLCHVKEQQQKNPGLYESYVNSKESPNKAFLTVQETIEKDIHRTFPRHSLFYDDGNDSEAEMVNSPFGGSLLDSPDRYNDEETERGIVEGQASLKRVLKAYSLHDPDVGYCQGMNFIAGMFLTIVTEEEAFWMLVAIMSDQPCYMRGLFGEGMRETHKVLYVAEHLVHQFLPRLAKHFDKENIHVTMYATQWLLTQYTSSFGFDLVLRVWDCFLQEGWKITYRVMLAILQEFQSRLLQLSFEEILAFMRDLPERIEDGGKLVTTSIHIPLRKKHILKLEREWLAKQDQH</sequence>
<dbReference type="AlphaFoldDB" id="A0A1Z5KA15"/>
<feature type="compositionally biased region" description="Polar residues" evidence="1">
    <location>
        <begin position="108"/>
        <end position="127"/>
    </location>
</feature>
<feature type="region of interest" description="Disordered" evidence="1">
    <location>
        <begin position="1"/>
        <end position="33"/>
    </location>
</feature>
<dbReference type="Pfam" id="PF00566">
    <property type="entry name" value="RabGAP-TBC"/>
    <property type="match status" value="2"/>
</dbReference>
<gene>
    <name evidence="3" type="ORF">FisN_25Lh054</name>
</gene>